<dbReference type="PANTHER" id="PTHR30408:SF12">
    <property type="entry name" value="TYPE I RESTRICTION ENZYME MJAVIII SPECIFICITY SUBUNIT"/>
    <property type="match status" value="1"/>
</dbReference>
<dbReference type="Gene3D" id="1.10.287.1120">
    <property type="entry name" value="Bipartite methylase S protein"/>
    <property type="match status" value="2"/>
</dbReference>
<evidence type="ECO:0000313" key="6">
    <source>
        <dbReference type="EMBL" id="MEM0577788.1"/>
    </source>
</evidence>
<evidence type="ECO:0000256" key="2">
    <source>
        <dbReference type="ARBA" id="ARBA00022747"/>
    </source>
</evidence>
<evidence type="ECO:0000256" key="1">
    <source>
        <dbReference type="ARBA" id="ARBA00010923"/>
    </source>
</evidence>
<protein>
    <submittedName>
        <fullName evidence="6">Restriction endonuclease subunit S</fullName>
        <ecNumber evidence="6">3.1.21.-</ecNumber>
    </submittedName>
</protein>
<dbReference type="EC" id="3.1.21.-" evidence="6"/>
<dbReference type="InterPro" id="IPR000055">
    <property type="entry name" value="Restrct_endonuc_typeI_TRD"/>
</dbReference>
<dbReference type="Proteomes" id="UP001468798">
    <property type="component" value="Unassembled WGS sequence"/>
</dbReference>
<dbReference type="PANTHER" id="PTHR30408">
    <property type="entry name" value="TYPE-1 RESTRICTION ENZYME ECOKI SPECIFICITY PROTEIN"/>
    <property type="match status" value="1"/>
</dbReference>
<evidence type="ECO:0000256" key="3">
    <source>
        <dbReference type="ARBA" id="ARBA00023125"/>
    </source>
</evidence>
<dbReference type="GO" id="GO:0004519">
    <property type="term" value="F:endonuclease activity"/>
    <property type="evidence" value="ECO:0007669"/>
    <property type="project" value="UniProtKB-KW"/>
</dbReference>
<evidence type="ECO:0000256" key="4">
    <source>
        <dbReference type="SAM" id="Coils"/>
    </source>
</evidence>
<keyword evidence="4" id="KW-0175">Coiled coil</keyword>
<dbReference type="EMBL" id="JBCGDP010000016">
    <property type="protein sequence ID" value="MEM0577788.1"/>
    <property type="molecule type" value="Genomic_DNA"/>
</dbReference>
<dbReference type="Gene3D" id="3.90.220.20">
    <property type="entry name" value="DNA methylase specificity domains"/>
    <property type="match status" value="2"/>
</dbReference>
<reference evidence="6 7" key="1">
    <citation type="submission" date="2024-03" db="EMBL/GenBank/DDBJ databases">
        <title>Two novel species of the genus Flavobacterium exhibiting potentially degradation of complex polysaccharides.</title>
        <authorList>
            <person name="Lian X."/>
        </authorList>
    </citation>
    <scope>NUCLEOTIDE SEQUENCE [LARGE SCALE GENOMIC DNA]</scope>
    <source>
        <strain evidence="6 7">N6</strain>
    </source>
</reference>
<dbReference type="Pfam" id="PF01420">
    <property type="entry name" value="Methylase_S"/>
    <property type="match status" value="2"/>
</dbReference>
<organism evidence="6 7">
    <name type="scientific">Flavobacterium polysaccharolyticum</name>
    <dbReference type="NCBI Taxonomy" id="3133148"/>
    <lineage>
        <taxon>Bacteria</taxon>
        <taxon>Pseudomonadati</taxon>
        <taxon>Bacteroidota</taxon>
        <taxon>Flavobacteriia</taxon>
        <taxon>Flavobacteriales</taxon>
        <taxon>Flavobacteriaceae</taxon>
        <taxon>Flavobacterium</taxon>
    </lineage>
</organism>
<comment type="similarity">
    <text evidence="1">Belongs to the type-I restriction system S methylase family.</text>
</comment>
<evidence type="ECO:0000313" key="7">
    <source>
        <dbReference type="Proteomes" id="UP001468798"/>
    </source>
</evidence>
<dbReference type="CDD" id="cd17266">
    <property type="entry name" value="RMtype1_S_Sau1132ORF3780P-TRD2-CR2_like"/>
    <property type="match status" value="1"/>
</dbReference>
<dbReference type="GO" id="GO:0016787">
    <property type="term" value="F:hydrolase activity"/>
    <property type="evidence" value="ECO:0007669"/>
    <property type="project" value="UniProtKB-KW"/>
</dbReference>
<keyword evidence="2" id="KW-0680">Restriction system</keyword>
<keyword evidence="6" id="KW-0540">Nuclease</keyword>
<accession>A0ABU9NSX5</accession>
<keyword evidence="3" id="KW-0238">DNA-binding</keyword>
<proteinExistence type="inferred from homology"/>
<name>A0ABU9NSX5_9FLAO</name>
<dbReference type="InterPro" id="IPR052021">
    <property type="entry name" value="Type-I_RS_S_subunit"/>
</dbReference>
<dbReference type="InterPro" id="IPR044946">
    <property type="entry name" value="Restrct_endonuc_typeI_TRD_sf"/>
</dbReference>
<keyword evidence="6" id="KW-0255">Endonuclease</keyword>
<keyword evidence="7" id="KW-1185">Reference proteome</keyword>
<sequence>MNKLNVPQLRFKGFEGEWEEKNIEDLCTMQAGKFISASEIKDNYSEDLFPCYGGNGLRGYTSSFNYDGNYSLIGRQGALCGNITFAKNKFYATEHAIVVNVNQNIDKNWMYYILNIKNLNQYATGQAQPGLSVQNIKKVNVTITNSLPEQQKIASFLSAIDEKIQQLSRKKELLEQYKKGVMQQLFSGKLRFKDENGKDYPDWEEKRLGDFKNLVHGDGDWILSENIDAGEKYSIIQLGNIGFGKFINKPMKTLSEKNFKVIKGTLIENGDLLINRMVDVNLNACVFKFTGLYVTSVDVCWIRAGSNINNVFFSNLILTEKYQKKLLSLSSGSGRVRISKKNFFDKFYFELPCLEEQQKIANFLSSIDAKIENTKDELEKIQLFKKGLLQKMFV</sequence>
<dbReference type="SUPFAM" id="SSF116734">
    <property type="entry name" value="DNA methylase specificity domain"/>
    <property type="match status" value="2"/>
</dbReference>
<evidence type="ECO:0000259" key="5">
    <source>
        <dbReference type="Pfam" id="PF01420"/>
    </source>
</evidence>
<comment type="caution">
    <text evidence="6">The sequence shown here is derived from an EMBL/GenBank/DDBJ whole genome shotgun (WGS) entry which is preliminary data.</text>
</comment>
<feature type="domain" description="Type I restriction modification DNA specificity" evidence="5">
    <location>
        <begin position="202"/>
        <end position="382"/>
    </location>
</feature>
<gene>
    <name evidence="6" type="ORF">WFZ86_14880</name>
</gene>
<feature type="coiled-coil region" evidence="4">
    <location>
        <begin position="157"/>
        <end position="184"/>
    </location>
</feature>
<dbReference type="RefSeq" id="WP_342692659.1">
    <property type="nucleotide sequence ID" value="NZ_JBCGDP010000016.1"/>
</dbReference>
<feature type="domain" description="Type I restriction modification DNA specificity" evidence="5">
    <location>
        <begin position="17"/>
        <end position="175"/>
    </location>
</feature>
<keyword evidence="6" id="KW-0378">Hydrolase</keyword>